<accession>A0A1I7VN57</accession>
<keyword evidence="2" id="KW-1185">Reference proteome</keyword>
<organism evidence="2 3">
    <name type="scientific">Loa loa</name>
    <name type="common">Eye worm</name>
    <name type="synonym">Filaria loa</name>
    <dbReference type="NCBI Taxonomy" id="7209"/>
    <lineage>
        <taxon>Eukaryota</taxon>
        <taxon>Metazoa</taxon>
        <taxon>Ecdysozoa</taxon>
        <taxon>Nematoda</taxon>
        <taxon>Chromadorea</taxon>
        <taxon>Rhabditida</taxon>
        <taxon>Spirurina</taxon>
        <taxon>Spiruromorpha</taxon>
        <taxon>Filarioidea</taxon>
        <taxon>Onchocercidae</taxon>
        <taxon>Loa</taxon>
    </lineage>
</organism>
<proteinExistence type="predicted"/>
<name>A0A1I7VN57_LOALO</name>
<reference evidence="3" key="2">
    <citation type="submission" date="2016-11" db="UniProtKB">
        <authorList>
            <consortium name="WormBaseParasite"/>
        </authorList>
    </citation>
    <scope>IDENTIFICATION</scope>
</reference>
<protein>
    <submittedName>
        <fullName evidence="3">MFS domain-containing protein</fullName>
    </submittedName>
</protein>
<dbReference type="SUPFAM" id="SSF103473">
    <property type="entry name" value="MFS general substrate transporter"/>
    <property type="match status" value="1"/>
</dbReference>
<reference evidence="2" key="1">
    <citation type="submission" date="2012-04" db="EMBL/GenBank/DDBJ databases">
        <title>The Genome Sequence of Loa loa.</title>
        <authorList>
            <consortium name="The Broad Institute Genome Sequencing Platform"/>
            <consortium name="Broad Institute Genome Sequencing Center for Infectious Disease"/>
            <person name="Nutman T.B."/>
            <person name="Fink D.L."/>
            <person name="Russ C."/>
            <person name="Young S."/>
            <person name="Zeng Q."/>
            <person name="Gargeya S."/>
            <person name="Alvarado L."/>
            <person name="Berlin A."/>
            <person name="Chapman S.B."/>
            <person name="Chen Z."/>
            <person name="Freedman E."/>
            <person name="Gellesch M."/>
            <person name="Goldberg J."/>
            <person name="Griggs A."/>
            <person name="Gujja S."/>
            <person name="Heilman E.R."/>
            <person name="Heiman D."/>
            <person name="Howarth C."/>
            <person name="Mehta T."/>
            <person name="Neiman D."/>
            <person name="Pearson M."/>
            <person name="Roberts A."/>
            <person name="Saif S."/>
            <person name="Shea T."/>
            <person name="Shenoy N."/>
            <person name="Sisk P."/>
            <person name="Stolte C."/>
            <person name="Sykes S."/>
            <person name="White J."/>
            <person name="Yandava C."/>
            <person name="Haas B."/>
            <person name="Henn M.R."/>
            <person name="Nusbaum C."/>
            <person name="Birren B."/>
        </authorList>
    </citation>
    <scope>NUCLEOTIDE SEQUENCE [LARGE SCALE GENOMIC DNA]</scope>
</reference>
<dbReference type="InterPro" id="IPR011701">
    <property type="entry name" value="MFS"/>
</dbReference>
<dbReference type="Gene3D" id="1.20.1250.20">
    <property type="entry name" value="MFS general substrate transporter like domains"/>
    <property type="match status" value="1"/>
</dbReference>
<dbReference type="WBParaSite" id="EN70_4413">
    <property type="protein sequence ID" value="EN70_4413"/>
    <property type="gene ID" value="EN70_4413"/>
</dbReference>
<feature type="transmembrane region" description="Helical" evidence="1">
    <location>
        <begin position="161"/>
        <end position="179"/>
    </location>
</feature>
<keyword evidence="1" id="KW-0812">Transmembrane</keyword>
<dbReference type="PANTHER" id="PTHR45757:SF33">
    <property type="entry name" value="MAJOR FACILITATOR SUPERFAMILY (MFS) PROFILE DOMAIN-CONTAINING PROTEIN"/>
    <property type="match status" value="1"/>
</dbReference>
<keyword evidence="1" id="KW-1133">Transmembrane helix</keyword>
<feature type="transmembrane region" description="Helical" evidence="1">
    <location>
        <begin position="247"/>
        <end position="266"/>
    </location>
</feature>
<evidence type="ECO:0000313" key="3">
    <source>
        <dbReference type="WBParaSite" id="EN70_4413"/>
    </source>
</evidence>
<dbReference type="Pfam" id="PF07690">
    <property type="entry name" value="MFS_1"/>
    <property type="match status" value="1"/>
</dbReference>
<feature type="transmembrane region" description="Helical" evidence="1">
    <location>
        <begin position="191"/>
        <end position="210"/>
    </location>
</feature>
<dbReference type="AlphaFoldDB" id="A0A1I7VN57"/>
<evidence type="ECO:0000256" key="1">
    <source>
        <dbReference type="SAM" id="Phobius"/>
    </source>
</evidence>
<dbReference type="GO" id="GO:0022857">
    <property type="term" value="F:transmembrane transporter activity"/>
    <property type="evidence" value="ECO:0007669"/>
    <property type="project" value="InterPro"/>
</dbReference>
<sequence>MAKNDPQEGPVPLETSVFYTTYQRDYLPAVCDTVPIATVATYPRSKVSVLQPTTLLIHGNEGHGTLPLIDGKSNDDGTFLNGIPQQSTKSLVKTSYNVKKSEVRCGCCNGTRYVILLMAVLSLTATRANEMTFNLAVICMTSNGTVEGVESVKLSPRETSAIFAGGAIALMPFAASKGVPWMVCVRITQGIALASAMPLMGCVSASWAPIAEIGKFLTLLSLGGQLSQIITMPLAAHLCVTSGWPSAFYAPALISAILAFIFFLFYRNDPVKHPCVSANEALLITEG</sequence>
<dbReference type="GO" id="GO:0016020">
    <property type="term" value="C:membrane"/>
    <property type="evidence" value="ECO:0007669"/>
    <property type="project" value="TreeGrafter"/>
</dbReference>
<dbReference type="PANTHER" id="PTHR45757">
    <property type="entry name" value="PROTEIN CBG23364-RELATED"/>
    <property type="match status" value="1"/>
</dbReference>
<keyword evidence="1" id="KW-0472">Membrane</keyword>
<evidence type="ECO:0000313" key="2">
    <source>
        <dbReference type="Proteomes" id="UP000095285"/>
    </source>
</evidence>
<dbReference type="STRING" id="7209.A0A1I7VN57"/>
<dbReference type="InterPro" id="IPR036259">
    <property type="entry name" value="MFS_trans_sf"/>
</dbReference>
<dbReference type="Proteomes" id="UP000095285">
    <property type="component" value="Unassembled WGS sequence"/>
</dbReference>